<dbReference type="Pfam" id="PF13344">
    <property type="entry name" value="Hydrolase_6"/>
    <property type="match status" value="1"/>
</dbReference>
<name>A0A843WF99_COLES</name>
<dbReference type="AlphaFoldDB" id="A0A843WF99"/>
<reference evidence="2" key="1">
    <citation type="submission" date="2017-07" db="EMBL/GenBank/DDBJ databases">
        <title>Taro Niue Genome Assembly and Annotation.</title>
        <authorList>
            <person name="Atibalentja N."/>
            <person name="Keating K."/>
            <person name="Fields C.J."/>
        </authorList>
    </citation>
    <scope>NUCLEOTIDE SEQUENCE</scope>
    <source>
        <strain evidence="2">Niue_2</strain>
        <tissue evidence="2">Leaf</tissue>
    </source>
</reference>
<evidence type="ECO:0000313" key="2">
    <source>
        <dbReference type="EMBL" id="MQM04301.1"/>
    </source>
</evidence>
<comment type="caution">
    <text evidence="2">The sequence shown here is derived from an EMBL/GenBank/DDBJ whole genome shotgun (WGS) entry which is preliminary data.</text>
</comment>
<evidence type="ECO:0000313" key="3">
    <source>
        <dbReference type="Proteomes" id="UP000652761"/>
    </source>
</evidence>
<dbReference type="InterPro" id="IPR036412">
    <property type="entry name" value="HAD-like_sf"/>
</dbReference>
<evidence type="ECO:0000256" key="1">
    <source>
        <dbReference type="SAM" id="MobiDB-lite"/>
    </source>
</evidence>
<dbReference type="SUPFAM" id="SSF56784">
    <property type="entry name" value="HAD-like"/>
    <property type="match status" value="1"/>
</dbReference>
<dbReference type="EMBL" id="NMUH01003191">
    <property type="protein sequence ID" value="MQM04301.1"/>
    <property type="molecule type" value="Genomic_DNA"/>
</dbReference>
<dbReference type="Proteomes" id="UP000652761">
    <property type="component" value="Unassembled WGS sequence"/>
</dbReference>
<feature type="region of interest" description="Disordered" evidence="1">
    <location>
        <begin position="207"/>
        <end position="255"/>
    </location>
</feature>
<dbReference type="Gene3D" id="3.40.50.1000">
    <property type="entry name" value="HAD superfamily/HAD-like"/>
    <property type="match status" value="1"/>
</dbReference>
<accession>A0A843WF99</accession>
<organism evidence="2 3">
    <name type="scientific">Colocasia esculenta</name>
    <name type="common">Wild taro</name>
    <name type="synonym">Arum esculentum</name>
    <dbReference type="NCBI Taxonomy" id="4460"/>
    <lineage>
        <taxon>Eukaryota</taxon>
        <taxon>Viridiplantae</taxon>
        <taxon>Streptophyta</taxon>
        <taxon>Embryophyta</taxon>
        <taxon>Tracheophyta</taxon>
        <taxon>Spermatophyta</taxon>
        <taxon>Magnoliopsida</taxon>
        <taxon>Liliopsida</taxon>
        <taxon>Araceae</taxon>
        <taxon>Aroideae</taxon>
        <taxon>Colocasieae</taxon>
        <taxon>Colocasia</taxon>
    </lineage>
</organism>
<keyword evidence="3" id="KW-1185">Reference proteome</keyword>
<sequence length="313" mass="35010">MEAASGTAGAAPYGRCGAGSYRSLCSQAARELVDNVDAFLFDCDGVIWKGEKLIEGVAEALQALRSMIGPKALTGFLPMNVTRHADVNLKKATPYSVTFRSRRRCMSRSQPQTAHNLGRPDRAEHALFAPGDELMRGFRAIWCLVVVFGALSPVRGALASAVLAERDVHVVRRVVYEADDIDDLPYDHDIAYGLYDNISLCDDALQEEEVDPKELPQQARTMQEDDYDDDDEEEEEKEEEEEEEEEIETEASDELEVDQLEDAEVHASFMGIAFLLLLRLLPPVVHASFRGIAFLLLLRLLPSEIYILHKFYS</sequence>
<protein>
    <submittedName>
        <fullName evidence="2">Uncharacterized protein</fullName>
    </submittedName>
</protein>
<dbReference type="OrthoDB" id="413953at2759"/>
<feature type="compositionally biased region" description="Acidic residues" evidence="1">
    <location>
        <begin position="224"/>
        <end position="255"/>
    </location>
</feature>
<gene>
    <name evidence="2" type="ORF">Taro_037103</name>
</gene>
<dbReference type="InterPro" id="IPR006357">
    <property type="entry name" value="HAD-SF_hydro_IIA"/>
</dbReference>
<dbReference type="InterPro" id="IPR023214">
    <property type="entry name" value="HAD_sf"/>
</dbReference>
<proteinExistence type="predicted"/>